<gene>
    <name evidence="1" type="ORF">E4P82_01580</name>
</gene>
<dbReference type="EMBL" id="SPMZ01000005">
    <property type="protein sequence ID" value="NMQ18001.1"/>
    <property type="molecule type" value="Genomic_DNA"/>
</dbReference>
<dbReference type="PANTHER" id="PTHR35175">
    <property type="entry name" value="DUF1289 DOMAIN-CONTAINING PROTEIN"/>
    <property type="match status" value="1"/>
</dbReference>
<organism evidence="1 2">
    <name type="scientific">Candidatus Competibacter phosphatis</name>
    <dbReference type="NCBI Taxonomy" id="221280"/>
    <lineage>
        <taxon>Bacteria</taxon>
        <taxon>Pseudomonadati</taxon>
        <taxon>Pseudomonadota</taxon>
        <taxon>Gammaproteobacteria</taxon>
        <taxon>Candidatus Competibacteraceae</taxon>
        <taxon>Candidatus Competibacter</taxon>
    </lineage>
</organism>
<protein>
    <submittedName>
        <fullName evidence="1">DUF1289 domain-containing protein</fullName>
    </submittedName>
</protein>
<proteinExistence type="predicted"/>
<comment type="caution">
    <text evidence="1">The sequence shown here is derived from an EMBL/GenBank/DDBJ whole genome shotgun (WGS) entry which is preliminary data.</text>
</comment>
<sequence>MNDHPSAAPGEPPSPCIGVCVINPQTQLCDGCYRTLEEIAAWWDCTPAQKHAVLARLEQRMARIVDGTFFD</sequence>
<name>A0ABX1TGV6_9GAMM</name>
<dbReference type="Proteomes" id="UP000760480">
    <property type="component" value="Unassembled WGS sequence"/>
</dbReference>
<evidence type="ECO:0000313" key="2">
    <source>
        <dbReference type="Proteomes" id="UP000760480"/>
    </source>
</evidence>
<dbReference type="RefSeq" id="WP_169247257.1">
    <property type="nucleotide sequence ID" value="NZ_SPMZ01000005.1"/>
</dbReference>
<keyword evidence="2" id="KW-1185">Reference proteome</keyword>
<dbReference type="PANTHER" id="PTHR35175:SF2">
    <property type="entry name" value="DUF1289 DOMAIN-CONTAINING PROTEIN"/>
    <property type="match status" value="1"/>
</dbReference>
<accession>A0ABX1TGV6</accession>
<dbReference type="InterPro" id="IPR010710">
    <property type="entry name" value="DUF1289"/>
</dbReference>
<dbReference type="Pfam" id="PF06945">
    <property type="entry name" value="DUF1289"/>
    <property type="match status" value="1"/>
</dbReference>
<evidence type="ECO:0000313" key="1">
    <source>
        <dbReference type="EMBL" id="NMQ18001.1"/>
    </source>
</evidence>
<reference evidence="1 2" key="1">
    <citation type="submission" date="2019-03" db="EMBL/GenBank/DDBJ databases">
        <title>Metabolic reconstructions from genomes of highly enriched 'Candidatus Accumulibacter' and 'Candidatus Competibacter' bioreactor populations.</title>
        <authorList>
            <person name="Annavajhala M.K."/>
            <person name="Welles L."/>
            <person name="Abbas B."/>
            <person name="Sorokin D."/>
            <person name="Park H."/>
            <person name="Van Loosdrecht M."/>
            <person name="Chandran K."/>
        </authorList>
    </citation>
    <scope>NUCLEOTIDE SEQUENCE [LARGE SCALE GENOMIC DNA]</scope>
    <source>
        <strain evidence="1 2">SBR_G</strain>
    </source>
</reference>